<evidence type="ECO:0000313" key="1">
    <source>
        <dbReference type="EMBL" id="OOP66782.1"/>
    </source>
</evidence>
<comment type="caution">
    <text evidence="1">The sequence shown here is derived from an EMBL/GenBank/DDBJ whole genome shotgun (WGS) entry which is preliminary data.</text>
</comment>
<gene>
    <name evidence="1" type="ORF">BWZ43_19050</name>
</gene>
<sequence>MFMGMQTLPVVYVDNNTIETLENVTITFDGDNAKEPTLKKLKVEKEFRQHCIIKWMAKKQYI</sequence>
<dbReference type="AlphaFoldDB" id="A0A8E2I4Z1"/>
<reference evidence="1 2" key="1">
    <citation type="submission" date="2017-01" db="EMBL/GenBank/DDBJ databases">
        <title>Draft genome sequence of Bacillus oleronius.</title>
        <authorList>
            <person name="Allam M."/>
        </authorList>
    </citation>
    <scope>NUCLEOTIDE SEQUENCE [LARGE SCALE GENOMIC DNA]</scope>
    <source>
        <strain evidence="1 2">DSM 9356</strain>
    </source>
</reference>
<dbReference type="EMBL" id="MTLA01000264">
    <property type="protein sequence ID" value="OOP66782.1"/>
    <property type="molecule type" value="Genomic_DNA"/>
</dbReference>
<keyword evidence="2" id="KW-1185">Reference proteome</keyword>
<proteinExistence type="predicted"/>
<name>A0A8E2I4Z1_9BACI</name>
<accession>A0A8E2I4Z1</accession>
<protein>
    <submittedName>
        <fullName evidence="1">Uncharacterized protein</fullName>
    </submittedName>
</protein>
<dbReference type="RefSeq" id="WP_071977289.1">
    <property type="nucleotide sequence ID" value="NZ_CP065424.1"/>
</dbReference>
<evidence type="ECO:0000313" key="2">
    <source>
        <dbReference type="Proteomes" id="UP000189761"/>
    </source>
</evidence>
<organism evidence="1 2">
    <name type="scientific">Heyndrickxia oleronia</name>
    <dbReference type="NCBI Taxonomy" id="38875"/>
    <lineage>
        <taxon>Bacteria</taxon>
        <taxon>Bacillati</taxon>
        <taxon>Bacillota</taxon>
        <taxon>Bacilli</taxon>
        <taxon>Bacillales</taxon>
        <taxon>Bacillaceae</taxon>
        <taxon>Heyndrickxia</taxon>
    </lineage>
</organism>
<dbReference type="Proteomes" id="UP000189761">
    <property type="component" value="Unassembled WGS sequence"/>
</dbReference>